<proteinExistence type="predicted"/>
<dbReference type="PANTHER" id="PTHR15735">
    <property type="entry name" value="FCH AND DOUBLE SH3 DOMAINS PROTEIN"/>
    <property type="match status" value="1"/>
</dbReference>
<dbReference type="InterPro" id="IPR036028">
    <property type="entry name" value="SH3-like_dom_sf"/>
</dbReference>
<dbReference type="PROSITE" id="PS50002">
    <property type="entry name" value="SH3"/>
    <property type="match status" value="1"/>
</dbReference>
<evidence type="ECO:0000313" key="6">
    <source>
        <dbReference type="Proteomes" id="UP000321570"/>
    </source>
</evidence>
<feature type="region of interest" description="Disordered" evidence="3">
    <location>
        <begin position="491"/>
        <end position="518"/>
    </location>
</feature>
<dbReference type="SUPFAM" id="SSF103657">
    <property type="entry name" value="BAR/IMD domain-like"/>
    <property type="match status" value="1"/>
</dbReference>
<protein>
    <recommendedName>
        <fullName evidence="4">SH3 domain-containing protein</fullName>
    </recommendedName>
</protein>
<gene>
    <name evidence="5" type="ORF">WMSIL1_LOCUS7738</name>
</gene>
<reference evidence="5 6" key="1">
    <citation type="submission" date="2019-07" db="EMBL/GenBank/DDBJ databases">
        <authorList>
            <person name="Jastrzebski P J."/>
            <person name="Paukszto L."/>
            <person name="Jastrzebski P J."/>
        </authorList>
    </citation>
    <scope>NUCLEOTIDE SEQUENCE [LARGE SCALE GENOMIC DNA]</scope>
    <source>
        <strain evidence="5 6">WMS-il1</strain>
    </source>
</reference>
<dbReference type="InterPro" id="IPR027267">
    <property type="entry name" value="AH/BAR_dom_sf"/>
</dbReference>
<evidence type="ECO:0000256" key="1">
    <source>
        <dbReference type="ARBA" id="ARBA00022443"/>
    </source>
</evidence>
<name>A0A564YP32_HYMDI</name>
<evidence type="ECO:0000259" key="4">
    <source>
        <dbReference type="PROSITE" id="PS50002"/>
    </source>
</evidence>
<feature type="compositionally biased region" description="Polar residues" evidence="3">
    <location>
        <begin position="155"/>
        <end position="166"/>
    </location>
</feature>
<dbReference type="SUPFAM" id="SSF50044">
    <property type="entry name" value="SH3-domain"/>
    <property type="match status" value="1"/>
</dbReference>
<evidence type="ECO:0000313" key="5">
    <source>
        <dbReference type="EMBL" id="VUZ48304.1"/>
    </source>
</evidence>
<feature type="compositionally biased region" description="Polar residues" evidence="3">
    <location>
        <begin position="491"/>
        <end position="503"/>
    </location>
</feature>
<organism evidence="5 6">
    <name type="scientific">Hymenolepis diminuta</name>
    <name type="common">Rat tapeworm</name>
    <dbReference type="NCBI Taxonomy" id="6216"/>
    <lineage>
        <taxon>Eukaryota</taxon>
        <taxon>Metazoa</taxon>
        <taxon>Spiralia</taxon>
        <taxon>Lophotrochozoa</taxon>
        <taxon>Platyhelminthes</taxon>
        <taxon>Cestoda</taxon>
        <taxon>Eucestoda</taxon>
        <taxon>Cyclophyllidea</taxon>
        <taxon>Hymenolepididae</taxon>
        <taxon>Hymenolepis</taxon>
    </lineage>
</organism>
<evidence type="ECO:0000256" key="2">
    <source>
        <dbReference type="PROSITE-ProRule" id="PRU00192"/>
    </source>
</evidence>
<accession>A0A564YP32</accession>
<dbReference type="Gene3D" id="2.30.30.40">
    <property type="entry name" value="SH3 Domains"/>
    <property type="match status" value="1"/>
</dbReference>
<dbReference type="InterPro" id="IPR001452">
    <property type="entry name" value="SH3_domain"/>
</dbReference>
<feature type="domain" description="SH3" evidence="4">
    <location>
        <begin position="521"/>
        <end position="584"/>
    </location>
</feature>
<keyword evidence="6" id="KW-1185">Reference proteome</keyword>
<dbReference type="PANTHER" id="PTHR15735:SF21">
    <property type="entry name" value="PROTEIN NERVOUS WRECK"/>
    <property type="match status" value="1"/>
</dbReference>
<dbReference type="AlphaFoldDB" id="A0A564YP32"/>
<dbReference type="EMBL" id="CABIJS010000288">
    <property type="protein sequence ID" value="VUZ48304.1"/>
    <property type="molecule type" value="Genomic_DNA"/>
</dbReference>
<evidence type="ECO:0000256" key="3">
    <source>
        <dbReference type="SAM" id="MobiDB-lite"/>
    </source>
</evidence>
<sequence>MDSRSWGVELWDQIDNLLQFENDQLAMHDHHYRLLVEIQKLVTEFAKKYRKTVSNFVPKKKGVTALDSKLTYNNVLIDSLASFIEVGMAFENYGDELQRSVIAPLKAEYDRERKITDKVTTDYSKYNNTREREKKKLEDTWRAHVNALKEKQKAEAQNTQAQNDANISAEERQKAQALLSAKQQIFVETQQSYAADMAKFNDKQRYHFSHGMHVLIADLEMIDRQRARITQELLSKCSDIAEGMAKRLADSAVSLRKTVARIDAEEDCKAVLEARKTEYLFPVDLPFLNLSQCTQATLENQSALVNLMLGSSNGYTSKSNTEKTPKGLHTLFGKSKSQASDGNVLQTPFIAGIGYKPVKETDMTVIQLNDRIRMLKFNLEKVQDTIEATQRLLDSCKSNPKLGNVQDTEDAMAKLHRQTYSLNDLIKRLEARYESMGGDQALAEAQSSLECTNPYGISGPISGLPGSLQKTGSRSDIRRFSNIRDNRLSRQNQSIGYSSSAQDFDSDVDDPASPAHEGFGNYVGQATLKYDCEGNDQGCISGKAGEAFYVLEVDNDGSGWTAVVSSDGSRQGFLPTTHLSITLY</sequence>
<dbReference type="Proteomes" id="UP000321570">
    <property type="component" value="Unassembled WGS sequence"/>
</dbReference>
<dbReference type="Gene3D" id="1.20.1270.60">
    <property type="entry name" value="Arfaptin homology (AH) domain/BAR domain"/>
    <property type="match status" value="1"/>
</dbReference>
<keyword evidence="1 2" id="KW-0728">SH3 domain</keyword>
<feature type="region of interest" description="Disordered" evidence="3">
    <location>
        <begin position="150"/>
        <end position="169"/>
    </location>
</feature>